<reference evidence="2 3" key="1">
    <citation type="submission" date="2016-04" db="EMBL/GenBank/DDBJ databases">
        <title>A degradative enzymes factory behind the ericoid mycorrhizal symbiosis.</title>
        <authorList>
            <consortium name="DOE Joint Genome Institute"/>
            <person name="Martino E."/>
            <person name="Morin E."/>
            <person name="Grelet G."/>
            <person name="Kuo A."/>
            <person name="Kohler A."/>
            <person name="Daghino S."/>
            <person name="Barry K."/>
            <person name="Choi C."/>
            <person name="Cichocki N."/>
            <person name="Clum A."/>
            <person name="Copeland A."/>
            <person name="Hainaut M."/>
            <person name="Haridas S."/>
            <person name="Labutti K."/>
            <person name="Lindquist E."/>
            <person name="Lipzen A."/>
            <person name="Khouja H.-R."/>
            <person name="Murat C."/>
            <person name="Ohm R."/>
            <person name="Olson A."/>
            <person name="Spatafora J."/>
            <person name="Veneault-Fourrey C."/>
            <person name="Henrissat B."/>
            <person name="Grigoriev I."/>
            <person name="Martin F."/>
            <person name="Perotto S."/>
        </authorList>
    </citation>
    <scope>NUCLEOTIDE SEQUENCE [LARGE SCALE GENOMIC DNA]</scope>
    <source>
        <strain evidence="2 3">F</strain>
    </source>
</reference>
<evidence type="ECO:0000313" key="3">
    <source>
        <dbReference type="Proteomes" id="UP000235786"/>
    </source>
</evidence>
<dbReference type="AlphaFoldDB" id="A0A2J6SBP6"/>
<name>A0A2J6SBP6_HYAVF</name>
<dbReference type="EMBL" id="KZ613937">
    <property type="protein sequence ID" value="PMD48162.1"/>
    <property type="molecule type" value="Genomic_DNA"/>
</dbReference>
<accession>A0A2J6SBP6</accession>
<evidence type="ECO:0000256" key="1">
    <source>
        <dbReference type="SAM" id="MobiDB-lite"/>
    </source>
</evidence>
<keyword evidence="3" id="KW-1185">Reference proteome</keyword>
<gene>
    <name evidence="2" type="ORF">L207DRAFT_1925</name>
</gene>
<proteinExistence type="predicted"/>
<organism evidence="2 3">
    <name type="scientific">Hyaloscypha variabilis (strain UAMH 11265 / GT02V1 / F)</name>
    <name type="common">Meliniomyces variabilis</name>
    <dbReference type="NCBI Taxonomy" id="1149755"/>
    <lineage>
        <taxon>Eukaryota</taxon>
        <taxon>Fungi</taxon>
        <taxon>Dikarya</taxon>
        <taxon>Ascomycota</taxon>
        <taxon>Pezizomycotina</taxon>
        <taxon>Leotiomycetes</taxon>
        <taxon>Helotiales</taxon>
        <taxon>Hyaloscyphaceae</taxon>
        <taxon>Hyaloscypha</taxon>
        <taxon>Hyaloscypha variabilis</taxon>
    </lineage>
</organism>
<sequence>MRRPCMLIAIKTPAKNAEQWRSGEVRRAARRMPTSTRPDLAWGWRCSGALCSVLSAGSRRERWVRDQTSTPAHLQHLQLARSTLPAQPKQDGASWPPSMSEGAEGSSGPLELAHWLLPK</sequence>
<evidence type="ECO:0000313" key="2">
    <source>
        <dbReference type="EMBL" id="PMD48162.1"/>
    </source>
</evidence>
<dbReference type="Proteomes" id="UP000235786">
    <property type="component" value="Unassembled WGS sequence"/>
</dbReference>
<feature type="region of interest" description="Disordered" evidence="1">
    <location>
        <begin position="79"/>
        <end position="112"/>
    </location>
</feature>
<protein>
    <submittedName>
        <fullName evidence="2">Uncharacterized protein</fullName>
    </submittedName>
</protein>